<keyword evidence="3 6" id="KW-0067">ATP-binding</keyword>
<gene>
    <name evidence="6" type="ORF">F6X51_15590</name>
</gene>
<sequence>MRAPAIPPLSSGPTPLYGAYGIVKRFGDFTANDGIDLEIRAGEIHALLGENGAGKSTLMKILYGLLEPTEGVITHRGDVVRLPDPDSARRLGIGMVFQHFSLCENLTVAENIALVMPRALSGRALAARIAALAETYGLHLDPARPVWSLSAGERQRIEIVRCLLQDPRLVILDEPTSVLTSGEAETLFVVLERLRAEGRALLYISHRLDEVRRLCARATILRAGKVVGACDPRRESARSLAAMMVGAQVSALKPPAAAARAGERLRLERLALPAPGLHATDLRDVSLGVSGGEILGIAGIAGNGQAELFAALSGEVRAPEAEAVRIDGRAVGHLGINARRRLGAAFVPEERNGHAAAPGLSLSENAVLSRHATAPLTRFGLLRRRGARALAQAVIAAFDVRKAGPDPAAGTLSGGNLQKFVVGREILAEPGILVINQPTWGVDAAAAAHIRQALLDLAARGAAVLVISQDLDELFEIAGSVAVLHAGSLSRAMPRAETSRAAIGLLMGGSADPAGPPPALGAPAGRPEPAHAEVS</sequence>
<dbReference type="InterPro" id="IPR017871">
    <property type="entry name" value="ABC_transporter-like_CS"/>
</dbReference>
<dbReference type="Proteomes" id="UP000441523">
    <property type="component" value="Unassembled WGS sequence"/>
</dbReference>
<dbReference type="PROSITE" id="PS00211">
    <property type="entry name" value="ABC_TRANSPORTER_1"/>
    <property type="match status" value="2"/>
</dbReference>
<evidence type="ECO:0000313" key="6">
    <source>
        <dbReference type="EMBL" id="KAB1072416.1"/>
    </source>
</evidence>
<dbReference type="PROSITE" id="PS50893">
    <property type="entry name" value="ABC_TRANSPORTER_2"/>
    <property type="match status" value="2"/>
</dbReference>
<dbReference type="InterPro" id="IPR027417">
    <property type="entry name" value="P-loop_NTPase"/>
</dbReference>
<comment type="similarity">
    <text evidence="1">Belongs to the ABC transporter superfamily.</text>
</comment>
<dbReference type="SUPFAM" id="SSF52540">
    <property type="entry name" value="P-loop containing nucleoside triphosphate hydrolases"/>
    <property type="match status" value="2"/>
</dbReference>
<dbReference type="InterPro" id="IPR003439">
    <property type="entry name" value="ABC_transporter-like_ATP-bd"/>
</dbReference>
<evidence type="ECO:0000256" key="1">
    <source>
        <dbReference type="ARBA" id="ARBA00005417"/>
    </source>
</evidence>
<comment type="caution">
    <text evidence="6">The sequence shown here is derived from an EMBL/GenBank/DDBJ whole genome shotgun (WGS) entry which is preliminary data.</text>
</comment>
<accession>A0A6N6MPH8</accession>
<evidence type="ECO:0000256" key="4">
    <source>
        <dbReference type="SAM" id="MobiDB-lite"/>
    </source>
</evidence>
<dbReference type="CDD" id="cd03216">
    <property type="entry name" value="ABC_Carb_Monos_I"/>
    <property type="match status" value="1"/>
</dbReference>
<dbReference type="PANTHER" id="PTHR43790:SF4">
    <property type="entry name" value="GUANOSINE IMPORT ATP-BINDING PROTEIN NUPO"/>
    <property type="match status" value="1"/>
</dbReference>
<dbReference type="GO" id="GO:0016887">
    <property type="term" value="F:ATP hydrolysis activity"/>
    <property type="evidence" value="ECO:0007669"/>
    <property type="project" value="InterPro"/>
</dbReference>
<name>A0A6N6MPH8_9HYPH</name>
<evidence type="ECO:0000256" key="3">
    <source>
        <dbReference type="ARBA" id="ARBA00022840"/>
    </source>
</evidence>
<evidence type="ECO:0000256" key="2">
    <source>
        <dbReference type="ARBA" id="ARBA00022741"/>
    </source>
</evidence>
<dbReference type="AlphaFoldDB" id="A0A6N6MPH8"/>
<protein>
    <submittedName>
        <fullName evidence="6">ABC transporter ATP-binding protein</fullName>
    </submittedName>
</protein>
<feature type="domain" description="ABC transporter" evidence="5">
    <location>
        <begin position="265"/>
        <end position="511"/>
    </location>
</feature>
<dbReference type="InterPro" id="IPR003593">
    <property type="entry name" value="AAA+_ATPase"/>
</dbReference>
<dbReference type="CDD" id="cd03215">
    <property type="entry name" value="ABC_Carb_Monos_II"/>
    <property type="match status" value="1"/>
</dbReference>
<dbReference type="PANTHER" id="PTHR43790">
    <property type="entry name" value="CARBOHYDRATE TRANSPORT ATP-BINDING PROTEIN MG119-RELATED"/>
    <property type="match status" value="1"/>
</dbReference>
<dbReference type="Pfam" id="PF00005">
    <property type="entry name" value="ABC_tran"/>
    <property type="match status" value="2"/>
</dbReference>
<dbReference type="SMART" id="SM00382">
    <property type="entry name" value="AAA"/>
    <property type="match status" value="1"/>
</dbReference>
<proteinExistence type="inferred from homology"/>
<dbReference type="GO" id="GO:0005524">
    <property type="term" value="F:ATP binding"/>
    <property type="evidence" value="ECO:0007669"/>
    <property type="project" value="UniProtKB-KW"/>
</dbReference>
<evidence type="ECO:0000259" key="5">
    <source>
        <dbReference type="PROSITE" id="PS50893"/>
    </source>
</evidence>
<reference evidence="6 7" key="1">
    <citation type="submission" date="2019-09" db="EMBL/GenBank/DDBJ databases">
        <title>YIM 132548 draft genome.</title>
        <authorList>
            <person name="Jiang L."/>
        </authorList>
    </citation>
    <scope>NUCLEOTIDE SEQUENCE [LARGE SCALE GENOMIC DNA]</scope>
    <source>
        <strain evidence="6 7">YIM 132548</strain>
    </source>
</reference>
<keyword evidence="7" id="KW-1185">Reference proteome</keyword>
<dbReference type="Gene3D" id="3.40.50.300">
    <property type="entry name" value="P-loop containing nucleotide triphosphate hydrolases"/>
    <property type="match status" value="2"/>
</dbReference>
<keyword evidence="2" id="KW-0547">Nucleotide-binding</keyword>
<feature type="domain" description="ABC transporter" evidence="5">
    <location>
        <begin position="17"/>
        <end position="248"/>
    </location>
</feature>
<feature type="region of interest" description="Disordered" evidence="4">
    <location>
        <begin position="507"/>
        <end position="535"/>
    </location>
</feature>
<evidence type="ECO:0000313" key="7">
    <source>
        <dbReference type="Proteomes" id="UP000441523"/>
    </source>
</evidence>
<organism evidence="6 7">
    <name type="scientific">Methylobacterium planeticum</name>
    <dbReference type="NCBI Taxonomy" id="2615211"/>
    <lineage>
        <taxon>Bacteria</taxon>
        <taxon>Pseudomonadati</taxon>
        <taxon>Pseudomonadota</taxon>
        <taxon>Alphaproteobacteria</taxon>
        <taxon>Hyphomicrobiales</taxon>
        <taxon>Methylobacteriaceae</taxon>
        <taxon>Methylobacterium</taxon>
    </lineage>
</organism>
<dbReference type="EMBL" id="VZZJ01000013">
    <property type="protein sequence ID" value="KAB1072416.1"/>
    <property type="molecule type" value="Genomic_DNA"/>
</dbReference>
<dbReference type="RefSeq" id="WP_150964608.1">
    <property type="nucleotide sequence ID" value="NZ_VZZJ01000013.1"/>
</dbReference>
<dbReference type="InterPro" id="IPR050107">
    <property type="entry name" value="ABC_carbohydrate_import_ATPase"/>
</dbReference>